<dbReference type="OrthoDB" id="3609at2759"/>
<dbReference type="AlphaFoldDB" id="A0A1Y2DBC2"/>
<feature type="domain" description="Ketopantoate reductase N-terminal" evidence="5">
    <location>
        <begin position="4"/>
        <end position="161"/>
    </location>
</feature>
<comment type="catalytic activity">
    <reaction evidence="4">
        <text>(R)-pantoate + NADP(+) = 2-dehydropantoate + NADPH + H(+)</text>
        <dbReference type="Rhea" id="RHEA:16233"/>
        <dbReference type="ChEBI" id="CHEBI:11561"/>
        <dbReference type="ChEBI" id="CHEBI:15378"/>
        <dbReference type="ChEBI" id="CHEBI:15980"/>
        <dbReference type="ChEBI" id="CHEBI:57783"/>
        <dbReference type="ChEBI" id="CHEBI:58349"/>
        <dbReference type="EC" id="1.1.1.169"/>
    </reaction>
</comment>
<name>A0A1Y2DBC2_9PEZI</name>
<dbReference type="InterPro" id="IPR051402">
    <property type="entry name" value="KPR-Related"/>
</dbReference>
<dbReference type="Pfam" id="PF02558">
    <property type="entry name" value="ApbA"/>
    <property type="match status" value="1"/>
</dbReference>
<dbReference type="RefSeq" id="XP_040710152.1">
    <property type="nucleotide sequence ID" value="XM_040856960.1"/>
</dbReference>
<protein>
    <recommendedName>
        <fullName evidence="4">2-dehydropantoate 2-reductase</fullName>
        <ecNumber evidence="4">1.1.1.169</ecNumber>
    </recommendedName>
    <alternativeName>
        <fullName evidence="4">Ketopantoate reductase</fullName>
    </alternativeName>
</protein>
<keyword evidence="8" id="KW-1185">Reference proteome</keyword>
<dbReference type="STRING" id="1141098.A0A1Y2DBC2"/>
<dbReference type="Gene3D" id="1.10.1040.10">
    <property type="entry name" value="N-(1-d-carboxylethyl)-l-norvaline Dehydrogenase, domain 2"/>
    <property type="match status" value="1"/>
</dbReference>
<evidence type="ECO:0000256" key="2">
    <source>
        <dbReference type="ARBA" id="ARBA00022857"/>
    </source>
</evidence>
<dbReference type="EMBL" id="MCFJ01000022">
    <property type="protein sequence ID" value="ORY56573.1"/>
    <property type="molecule type" value="Genomic_DNA"/>
</dbReference>
<dbReference type="InParanoid" id="A0A1Y2DBC2"/>
<evidence type="ECO:0000259" key="5">
    <source>
        <dbReference type="Pfam" id="PF02558"/>
    </source>
</evidence>
<dbReference type="InterPro" id="IPR013328">
    <property type="entry name" value="6PGD_dom2"/>
</dbReference>
<evidence type="ECO:0000313" key="8">
    <source>
        <dbReference type="Proteomes" id="UP000193689"/>
    </source>
</evidence>
<evidence type="ECO:0000313" key="7">
    <source>
        <dbReference type="EMBL" id="ORY56573.1"/>
    </source>
</evidence>
<reference evidence="7 8" key="1">
    <citation type="submission" date="2016-07" db="EMBL/GenBank/DDBJ databases">
        <title>Pervasive Adenine N6-methylation of Active Genes in Fungi.</title>
        <authorList>
            <consortium name="DOE Joint Genome Institute"/>
            <person name="Mondo S.J."/>
            <person name="Dannebaum R.O."/>
            <person name="Kuo R.C."/>
            <person name="Labutti K."/>
            <person name="Haridas S."/>
            <person name="Kuo A."/>
            <person name="Salamov A."/>
            <person name="Ahrendt S.R."/>
            <person name="Lipzen A."/>
            <person name="Sullivan W."/>
            <person name="Andreopoulos W.B."/>
            <person name="Clum A."/>
            <person name="Lindquist E."/>
            <person name="Daum C."/>
            <person name="Ramamoorthy G.K."/>
            <person name="Gryganskyi A."/>
            <person name="Culley D."/>
            <person name="Magnuson J.K."/>
            <person name="James T.Y."/>
            <person name="O'Malley M.A."/>
            <person name="Stajich J.E."/>
            <person name="Spatafora J.W."/>
            <person name="Visel A."/>
            <person name="Grigoriev I.V."/>
        </authorList>
    </citation>
    <scope>NUCLEOTIDE SEQUENCE [LARGE SCALE GENOMIC DNA]</scope>
    <source>
        <strain evidence="7 8">CBS 129021</strain>
    </source>
</reference>
<evidence type="ECO:0000256" key="1">
    <source>
        <dbReference type="ARBA" id="ARBA00007870"/>
    </source>
</evidence>
<dbReference type="PANTHER" id="PTHR21708:SF30">
    <property type="entry name" value="2-DEHYDROPANTOATE 2-REDUCTASE-RELATED"/>
    <property type="match status" value="1"/>
</dbReference>
<evidence type="ECO:0000256" key="4">
    <source>
        <dbReference type="RuleBase" id="RU362068"/>
    </source>
</evidence>
<sequence length="341" mass="37171">MRNVCLIGCGAVGTIAAYVLEKSGQARVTAILRSNYDAVEEKGFDIDSVDHGKIQGWKPAKVLPSISAAAPLKAEEQYDFVVLAMKVLPDTVPPLVTDLKSLIAENTTLVLLQNGLDIEQPLATAFSQTIILSGVSMIGSRLTSPSSIFHEDPDILKLGPYFHHEESLPRTVQLDAARHFVGLYNLGLADAITRNTGAECILVEDVVGARWRKLLWNGTFNTLCTLLRISVGELLRSPGRVSLFEAAIHEMAAIATAAGYGEYVTEDIIQETIRGTPESSPFRPSMLVDFENGRPFELEIILGVPLRIAVDLGVNTPVLSGVYDMLKVVLWTLEERSRLST</sequence>
<dbReference type="PANTHER" id="PTHR21708">
    <property type="entry name" value="PROBABLE 2-DEHYDROPANTOATE 2-REDUCTASE"/>
    <property type="match status" value="1"/>
</dbReference>
<accession>A0A1Y2DBC2</accession>
<evidence type="ECO:0000259" key="6">
    <source>
        <dbReference type="Pfam" id="PF08546"/>
    </source>
</evidence>
<dbReference type="NCBIfam" id="TIGR00745">
    <property type="entry name" value="apbA_panE"/>
    <property type="match status" value="1"/>
</dbReference>
<dbReference type="InterPro" id="IPR036291">
    <property type="entry name" value="NAD(P)-bd_dom_sf"/>
</dbReference>
<dbReference type="EC" id="1.1.1.169" evidence="4"/>
<dbReference type="GO" id="GO:0005737">
    <property type="term" value="C:cytoplasm"/>
    <property type="evidence" value="ECO:0007669"/>
    <property type="project" value="TreeGrafter"/>
</dbReference>
<comment type="caution">
    <text evidence="7">The sequence shown here is derived from an EMBL/GenBank/DDBJ whole genome shotgun (WGS) entry which is preliminary data.</text>
</comment>
<dbReference type="SUPFAM" id="SSF48179">
    <property type="entry name" value="6-phosphogluconate dehydrogenase C-terminal domain-like"/>
    <property type="match status" value="1"/>
</dbReference>
<gene>
    <name evidence="7" type="ORF">BCR38DRAFT_355566</name>
</gene>
<dbReference type="Pfam" id="PF08546">
    <property type="entry name" value="ApbA_C"/>
    <property type="match status" value="1"/>
</dbReference>
<evidence type="ECO:0000256" key="3">
    <source>
        <dbReference type="ARBA" id="ARBA00023002"/>
    </source>
</evidence>
<keyword evidence="3 4" id="KW-0560">Oxidoreductase</keyword>
<feature type="domain" description="Ketopantoate reductase C-terminal" evidence="6">
    <location>
        <begin position="206"/>
        <end position="328"/>
    </location>
</feature>
<dbReference type="SUPFAM" id="SSF51735">
    <property type="entry name" value="NAD(P)-binding Rossmann-fold domains"/>
    <property type="match status" value="1"/>
</dbReference>
<proteinExistence type="inferred from homology"/>
<dbReference type="InterPro" id="IPR013752">
    <property type="entry name" value="KPA_reductase"/>
</dbReference>
<dbReference type="FunFam" id="1.10.1040.10:FF:000017">
    <property type="entry name" value="2-dehydropantoate 2-reductase"/>
    <property type="match status" value="1"/>
</dbReference>
<dbReference type="GeneID" id="63773172"/>
<dbReference type="Gene3D" id="3.40.50.720">
    <property type="entry name" value="NAD(P)-binding Rossmann-like Domain"/>
    <property type="match status" value="1"/>
</dbReference>
<dbReference type="GO" id="GO:0015940">
    <property type="term" value="P:pantothenate biosynthetic process"/>
    <property type="evidence" value="ECO:0007669"/>
    <property type="project" value="InterPro"/>
</dbReference>
<dbReference type="InterPro" id="IPR003710">
    <property type="entry name" value="ApbA"/>
</dbReference>
<dbReference type="InterPro" id="IPR008927">
    <property type="entry name" value="6-PGluconate_DH-like_C_sf"/>
</dbReference>
<comment type="function">
    <text evidence="4">Catalyzes the NADPH-dependent reduction of ketopantoate into pantoic acid.</text>
</comment>
<dbReference type="Proteomes" id="UP000193689">
    <property type="component" value="Unassembled WGS sequence"/>
</dbReference>
<comment type="similarity">
    <text evidence="1 4">Belongs to the ketopantoate reductase family.</text>
</comment>
<dbReference type="InterPro" id="IPR013332">
    <property type="entry name" value="KPR_N"/>
</dbReference>
<organism evidence="7 8">
    <name type="scientific">Pseudomassariella vexata</name>
    <dbReference type="NCBI Taxonomy" id="1141098"/>
    <lineage>
        <taxon>Eukaryota</taxon>
        <taxon>Fungi</taxon>
        <taxon>Dikarya</taxon>
        <taxon>Ascomycota</taxon>
        <taxon>Pezizomycotina</taxon>
        <taxon>Sordariomycetes</taxon>
        <taxon>Xylariomycetidae</taxon>
        <taxon>Amphisphaeriales</taxon>
        <taxon>Pseudomassariaceae</taxon>
        <taxon>Pseudomassariella</taxon>
    </lineage>
</organism>
<keyword evidence="2 4" id="KW-0521">NADP</keyword>
<dbReference type="GO" id="GO:0008677">
    <property type="term" value="F:2-dehydropantoate 2-reductase activity"/>
    <property type="evidence" value="ECO:0007669"/>
    <property type="project" value="UniProtKB-EC"/>
</dbReference>